<evidence type="ECO:0000313" key="17">
    <source>
        <dbReference type="Proteomes" id="UP000799753"/>
    </source>
</evidence>
<dbReference type="InterPro" id="IPR014729">
    <property type="entry name" value="Rossmann-like_a/b/a_fold"/>
</dbReference>
<evidence type="ECO:0000259" key="13">
    <source>
        <dbReference type="Pfam" id="PF00133"/>
    </source>
</evidence>
<evidence type="ECO:0000313" key="16">
    <source>
        <dbReference type="EMBL" id="KAF2640721.1"/>
    </source>
</evidence>
<dbReference type="FunFam" id="3.40.50.620:FF:000100">
    <property type="entry name" value="probable leucine--tRNA ligase, mitochondrial"/>
    <property type="match status" value="1"/>
</dbReference>
<organism evidence="16 17">
    <name type="scientific">Massarina eburnea CBS 473.64</name>
    <dbReference type="NCBI Taxonomy" id="1395130"/>
    <lineage>
        <taxon>Eukaryota</taxon>
        <taxon>Fungi</taxon>
        <taxon>Dikarya</taxon>
        <taxon>Ascomycota</taxon>
        <taxon>Pezizomycotina</taxon>
        <taxon>Dothideomycetes</taxon>
        <taxon>Pleosporomycetidae</taxon>
        <taxon>Pleosporales</taxon>
        <taxon>Massarineae</taxon>
        <taxon>Massarinaceae</taxon>
        <taxon>Massarina</taxon>
    </lineage>
</organism>
<feature type="compositionally biased region" description="Basic and acidic residues" evidence="12">
    <location>
        <begin position="1052"/>
        <end position="1061"/>
    </location>
</feature>
<gene>
    <name evidence="16" type="ORF">P280DRAFT_469430</name>
</gene>
<dbReference type="EC" id="6.1.1.4" evidence="3"/>
<evidence type="ECO:0000256" key="9">
    <source>
        <dbReference type="ARBA" id="ARBA00030520"/>
    </source>
</evidence>
<feature type="region of interest" description="Disordered" evidence="12">
    <location>
        <begin position="407"/>
        <end position="431"/>
    </location>
</feature>
<protein>
    <recommendedName>
        <fullName evidence="3">leucine--tRNA ligase</fullName>
        <ecNumber evidence="3">6.1.1.4</ecNumber>
    </recommendedName>
    <alternativeName>
        <fullName evidence="9">Leucyl-tRNA synthetase</fullName>
    </alternativeName>
</protein>
<proteinExistence type="inferred from homology"/>
<dbReference type="GO" id="GO:0032543">
    <property type="term" value="P:mitochondrial translation"/>
    <property type="evidence" value="ECO:0007669"/>
    <property type="project" value="TreeGrafter"/>
</dbReference>
<comment type="similarity">
    <text evidence="2 11">Belongs to the class-I aminoacyl-tRNA synthetase family.</text>
</comment>
<dbReference type="Gene3D" id="3.90.740.10">
    <property type="entry name" value="Valyl/Leucyl/Isoleucyl-tRNA synthetase, editing domain"/>
    <property type="match status" value="1"/>
</dbReference>
<dbReference type="GO" id="GO:0006429">
    <property type="term" value="P:leucyl-tRNA aminoacylation"/>
    <property type="evidence" value="ECO:0007669"/>
    <property type="project" value="InterPro"/>
</dbReference>
<evidence type="ECO:0000256" key="2">
    <source>
        <dbReference type="ARBA" id="ARBA00005594"/>
    </source>
</evidence>
<accession>A0A6A6S0Y7</accession>
<keyword evidence="17" id="KW-1185">Reference proteome</keyword>
<keyword evidence="6 11" id="KW-0067">ATP-binding</keyword>
<dbReference type="Gene3D" id="3.40.50.620">
    <property type="entry name" value="HUPs"/>
    <property type="match status" value="2"/>
</dbReference>
<feature type="domain" description="Leucyl-tRNA synthetase editing" evidence="15">
    <location>
        <begin position="260"/>
        <end position="455"/>
    </location>
</feature>
<reference evidence="16" key="1">
    <citation type="journal article" date="2020" name="Stud. Mycol.">
        <title>101 Dothideomycetes genomes: a test case for predicting lifestyles and emergence of pathogens.</title>
        <authorList>
            <person name="Haridas S."/>
            <person name="Albert R."/>
            <person name="Binder M."/>
            <person name="Bloem J."/>
            <person name="Labutti K."/>
            <person name="Salamov A."/>
            <person name="Andreopoulos B."/>
            <person name="Baker S."/>
            <person name="Barry K."/>
            <person name="Bills G."/>
            <person name="Bluhm B."/>
            <person name="Cannon C."/>
            <person name="Castanera R."/>
            <person name="Culley D."/>
            <person name="Daum C."/>
            <person name="Ezra D."/>
            <person name="Gonzalez J."/>
            <person name="Henrissat B."/>
            <person name="Kuo A."/>
            <person name="Liang C."/>
            <person name="Lipzen A."/>
            <person name="Lutzoni F."/>
            <person name="Magnuson J."/>
            <person name="Mondo S."/>
            <person name="Nolan M."/>
            <person name="Ohm R."/>
            <person name="Pangilinan J."/>
            <person name="Park H.-J."/>
            <person name="Ramirez L."/>
            <person name="Alfaro M."/>
            <person name="Sun H."/>
            <person name="Tritt A."/>
            <person name="Yoshinaga Y."/>
            <person name="Zwiers L.-H."/>
            <person name="Turgeon B."/>
            <person name="Goodwin S."/>
            <person name="Spatafora J."/>
            <person name="Crous P."/>
            <person name="Grigoriev I."/>
        </authorList>
    </citation>
    <scope>NUCLEOTIDE SEQUENCE</scope>
    <source>
        <strain evidence="16">CBS 473.64</strain>
    </source>
</reference>
<dbReference type="InterPro" id="IPR002300">
    <property type="entry name" value="aa-tRNA-synth_Ia"/>
</dbReference>
<feature type="region of interest" description="Disordered" evidence="12">
    <location>
        <begin position="1033"/>
        <end position="1061"/>
    </location>
</feature>
<dbReference type="Proteomes" id="UP000799753">
    <property type="component" value="Unassembled WGS sequence"/>
</dbReference>
<evidence type="ECO:0000256" key="6">
    <source>
        <dbReference type="ARBA" id="ARBA00022840"/>
    </source>
</evidence>
<evidence type="ECO:0000256" key="11">
    <source>
        <dbReference type="RuleBase" id="RU363035"/>
    </source>
</evidence>
<dbReference type="InterPro" id="IPR001412">
    <property type="entry name" value="aa-tRNA-synth_I_CS"/>
</dbReference>
<evidence type="ECO:0000256" key="4">
    <source>
        <dbReference type="ARBA" id="ARBA00022598"/>
    </source>
</evidence>
<dbReference type="GO" id="GO:0005759">
    <property type="term" value="C:mitochondrial matrix"/>
    <property type="evidence" value="ECO:0007669"/>
    <property type="project" value="UniProtKB-SubCell"/>
</dbReference>
<name>A0A6A6S0Y7_9PLEO</name>
<dbReference type="EMBL" id="MU006784">
    <property type="protein sequence ID" value="KAF2640721.1"/>
    <property type="molecule type" value="Genomic_DNA"/>
</dbReference>
<evidence type="ECO:0000256" key="10">
    <source>
        <dbReference type="ARBA" id="ARBA00047469"/>
    </source>
</evidence>
<sequence>MRSLPLRRVGWRPAVLALPPRRFGSTTPTDKVLRALTAKWQPLWEKSKTQAGGQGRRDADGDGDGDGRKAYILPMFPYPSGTLHLGHLRVYTISDVLARARAMMGYDVLHPIGWDAFGLPAENAAIERGVHPADWTAQNIDAMKKQMMGMGGLWDWDREFRTCDPAFYKHTQRLFLRLHQHGLAYQAKSLVNWDPVDQTVLANEQVDASGCSWRSGATVEKKMLKQWFLNIKKFQKPLLEDLDSLAQAGNWPERVLAMQRNWIGRSVGTQLRFKIKDTDGQPFGSVDVFTTRLDTLLGVQYVALSLNHPIVQRLASQDPSLQGFLQRAQTFPSDTKKGYALPGVQAHNPLSVKDENFDQTVPVFVAPYVLDDYGSGAVMGVPAHDTRDFAFWQQNRASEPVKHVIVNSKTTDPSSSGSAKPSPSDKPTLEKGFIMSTDPIFNGLSSDDAILCIFQQIKQAGGHIEKVENWRLRDWLISRQRYWGTPIPIIHCSSCGAVPVPEDNLPVQLPNLPASYFQGRTGNPLAEDEHWKKTTCPKCQGPAERETDTMDTFMDSSWYFFRFLDPHAEEVSVRPSSANRGMPVDIYVGGVEHAILHLLYARFISKFLTSINTWPGGKSPKTLGEPFKQLITQGMVHGKTYSDPVTGRFLRPEEVDLSMLASPTIKGTSVVPKVSYEKMSKSKYNGVDPGTTIATYGADATRAHMLFQAPVSDVLEWDETKISGILRWLKRVLRLSTAFWYPEKELETFRPQTDIDESVALLLDGLIRGNLLNLKSNPPELVAYLKRYRKQTKEIVISDLPSYLRILNVEERTLLAKTYEVIDSVRKSYTETYSLNTVVSDLMTLTNAIWDTPHVSSKTPYFKWLAVVHLLRLMAPIAPGVAEEGWHTLISKTNTAVRNITTHPMRRIFEDSGPSVFAFGFPKSDPDIISLCQQTMTCVVQFDGRKKFDVEILKPLHLIDKDGDELNKYILNEIPKTEVGRKWMGRAGIKNGDVSPLWKAAGTTETHEAFPTIPKGWFMIVANRGRIVNLVSPKTAKGPRSNAMPPPVIPSEEIKDEKRGENKAMKVTKANWQIKVERKYARMRSRM</sequence>
<dbReference type="GO" id="GO:0004823">
    <property type="term" value="F:leucine-tRNA ligase activity"/>
    <property type="evidence" value="ECO:0007669"/>
    <property type="project" value="UniProtKB-EC"/>
</dbReference>
<evidence type="ECO:0000259" key="14">
    <source>
        <dbReference type="Pfam" id="PF08264"/>
    </source>
</evidence>
<dbReference type="FunFam" id="3.40.50.620:FF:000003">
    <property type="entry name" value="Leucine--tRNA ligase"/>
    <property type="match status" value="1"/>
</dbReference>
<dbReference type="InterPro" id="IPR013155">
    <property type="entry name" value="M/V/L/I-tRNA-synth_anticd-bd"/>
</dbReference>
<dbReference type="InterPro" id="IPR025709">
    <property type="entry name" value="Leu_tRNA-synth_edit"/>
</dbReference>
<dbReference type="Pfam" id="PF08264">
    <property type="entry name" value="Anticodon_1"/>
    <property type="match status" value="1"/>
</dbReference>
<dbReference type="Pfam" id="PF13603">
    <property type="entry name" value="tRNA-synt_1_2"/>
    <property type="match status" value="1"/>
</dbReference>
<dbReference type="GO" id="GO:0005524">
    <property type="term" value="F:ATP binding"/>
    <property type="evidence" value="ECO:0007669"/>
    <property type="project" value="UniProtKB-KW"/>
</dbReference>
<dbReference type="PANTHER" id="PTHR43740:SF2">
    <property type="entry name" value="LEUCINE--TRNA LIGASE, MITOCHONDRIAL"/>
    <property type="match status" value="1"/>
</dbReference>
<evidence type="ECO:0000256" key="12">
    <source>
        <dbReference type="SAM" id="MobiDB-lite"/>
    </source>
</evidence>
<feature type="domain" description="Aminoacyl-tRNA synthetase class Ia" evidence="13">
    <location>
        <begin position="71"/>
        <end position="251"/>
    </location>
</feature>
<dbReference type="SUPFAM" id="SSF50677">
    <property type="entry name" value="ValRS/IleRS/LeuRS editing domain"/>
    <property type="match status" value="1"/>
</dbReference>
<feature type="domain" description="Aminoacyl-tRNA synthetase class Ia" evidence="13">
    <location>
        <begin position="472"/>
        <end position="637"/>
    </location>
</feature>
<evidence type="ECO:0000256" key="7">
    <source>
        <dbReference type="ARBA" id="ARBA00022917"/>
    </source>
</evidence>
<dbReference type="PANTHER" id="PTHR43740">
    <property type="entry name" value="LEUCYL-TRNA SYNTHETASE"/>
    <property type="match status" value="1"/>
</dbReference>
<dbReference type="InterPro" id="IPR009080">
    <property type="entry name" value="tRNAsynth_Ia_anticodon-bd"/>
</dbReference>
<dbReference type="InterPro" id="IPR009008">
    <property type="entry name" value="Val/Leu/Ile-tRNA-synth_edit"/>
</dbReference>
<dbReference type="InterPro" id="IPR002302">
    <property type="entry name" value="Leu-tRNA-ligase"/>
</dbReference>
<dbReference type="GO" id="GO:0002161">
    <property type="term" value="F:aminoacyl-tRNA deacylase activity"/>
    <property type="evidence" value="ECO:0007669"/>
    <property type="project" value="InterPro"/>
</dbReference>
<feature type="compositionally biased region" description="Low complexity" evidence="12">
    <location>
        <begin position="412"/>
        <end position="426"/>
    </location>
</feature>
<dbReference type="OrthoDB" id="15954at2759"/>
<dbReference type="Gene3D" id="1.10.730.10">
    <property type="entry name" value="Isoleucyl-tRNA Synthetase, Domain 1"/>
    <property type="match status" value="2"/>
</dbReference>
<feature type="domain" description="Methionyl/Valyl/Leucyl/Isoleucyl-tRNA synthetase anticodon-binding" evidence="14">
    <location>
        <begin position="812"/>
        <end position="949"/>
    </location>
</feature>
<keyword evidence="8 11" id="KW-0030">Aminoacyl-tRNA synthetase</keyword>
<dbReference type="AlphaFoldDB" id="A0A6A6S0Y7"/>
<dbReference type="SUPFAM" id="SSF47323">
    <property type="entry name" value="Anticodon-binding domain of a subclass of class I aminoacyl-tRNA synthetases"/>
    <property type="match status" value="1"/>
</dbReference>
<dbReference type="Pfam" id="PF00133">
    <property type="entry name" value="tRNA-synt_1"/>
    <property type="match status" value="2"/>
</dbReference>
<evidence type="ECO:0000256" key="3">
    <source>
        <dbReference type="ARBA" id="ARBA00013164"/>
    </source>
</evidence>
<evidence type="ECO:0000259" key="15">
    <source>
        <dbReference type="Pfam" id="PF13603"/>
    </source>
</evidence>
<dbReference type="CDD" id="cd00812">
    <property type="entry name" value="LeuRS_core"/>
    <property type="match status" value="1"/>
</dbReference>
<keyword evidence="7 11" id="KW-0648">Protein biosynthesis</keyword>
<keyword evidence="5 11" id="KW-0547">Nucleotide-binding</keyword>
<keyword evidence="4 11" id="KW-0436">Ligase</keyword>
<evidence type="ECO:0000256" key="5">
    <source>
        <dbReference type="ARBA" id="ARBA00022741"/>
    </source>
</evidence>
<dbReference type="FunFam" id="1.10.730.10:FF:000002">
    <property type="entry name" value="Leucine--tRNA ligase"/>
    <property type="match status" value="1"/>
</dbReference>
<dbReference type="SUPFAM" id="SSF52374">
    <property type="entry name" value="Nucleotidylyl transferase"/>
    <property type="match status" value="1"/>
</dbReference>
<evidence type="ECO:0000256" key="8">
    <source>
        <dbReference type="ARBA" id="ARBA00023146"/>
    </source>
</evidence>
<evidence type="ECO:0000256" key="1">
    <source>
        <dbReference type="ARBA" id="ARBA00004305"/>
    </source>
</evidence>
<comment type="subcellular location">
    <subcellularLocation>
        <location evidence="1">Mitochondrion matrix</location>
    </subcellularLocation>
</comment>
<dbReference type="PRINTS" id="PR00985">
    <property type="entry name" value="TRNASYNTHLEU"/>
</dbReference>
<dbReference type="PROSITE" id="PS00178">
    <property type="entry name" value="AA_TRNA_LIGASE_I"/>
    <property type="match status" value="1"/>
</dbReference>
<dbReference type="NCBIfam" id="TIGR00396">
    <property type="entry name" value="leuS_bact"/>
    <property type="match status" value="1"/>
</dbReference>
<comment type="catalytic activity">
    <reaction evidence="10">
        <text>tRNA(Leu) + L-leucine + ATP = L-leucyl-tRNA(Leu) + AMP + diphosphate</text>
        <dbReference type="Rhea" id="RHEA:11688"/>
        <dbReference type="Rhea" id="RHEA-COMP:9613"/>
        <dbReference type="Rhea" id="RHEA-COMP:9622"/>
        <dbReference type="ChEBI" id="CHEBI:30616"/>
        <dbReference type="ChEBI" id="CHEBI:33019"/>
        <dbReference type="ChEBI" id="CHEBI:57427"/>
        <dbReference type="ChEBI" id="CHEBI:78442"/>
        <dbReference type="ChEBI" id="CHEBI:78494"/>
        <dbReference type="ChEBI" id="CHEBI:456215"/>
        <dbReference type="EC" id="6.1.1.4"/>
    </reaction>
</comment>